<proteinExistence type="predicted"/>
<evidence type="ECO:0000313" key="2">
    <source>
        <dbReference type="EMBL" id="MBM2356631.1"/>
    </source>
</evidence>
<feature type="compositionally biased region" description="Polar residues" evidence="1">
    <location>
        <begin position="115"/>
        <end position="135"/>
    </location>
</feature>
<accession>A0A9Q2NKZ9</accession>
<name>A0A9Q2NKZ9_9RHOB</name>
<reference evidence="2" key="1">
    <citation type="submission" date="2021-01" db="EMBL/GenBank/DDBJ databases">
        <title>Diatom-associated Roseobacters Show Island Model of Population Structure.</title>
        <authorList>
            <person name="Qu L."/>
            <person name="Feng X."/>
            <person name="Chen Y."/>
            <person name="Li L."/>
            <person name="Wang X."/>
            <person name="Hu Z."/>
            <person name="Wang H."/>
            <person name="Luo H."/>
        </authorList>
    </citation>
    <scope>NUCLEOTIDE SEQUENCE</scope>
    <source>
        <strain evidence="2">SM26-45</strain>
    </source>
</reference>
<evidence type="ECO:0000313" key="3">
    <source>
        <dbReference type="Proteomes" id="UP000809337"/>
    </source>
</evidence>
<dbReference type="RefSeq" id="WP_231036719.1">
    <property type="nucleotide sequence ID" value="NZ_JAJNGX010000068.1"/>
</dbReference>
<feature type="non-terminal residue" evidence="2">
    <location>
        <position position="212"/>
    </location>
</feature>
<gene>
    <name evidence="2" type="ORF">JQX14_18915</name>
</gene>
<dbReference type="EMBL" id="JAFBWN010000018">
    <property type="protein sequence ID" value="MBM2356631.1"/>
    <property type="molecule type" value="Genomic_DNA"/>
</dbReference>
<comment type="caution">
    <text evidence="2">The sequence shown here is derived from an EMBL/GenBank/DDBJ whole genome shotgun (WGS) entry which is preliminary data.</text>
</comment>
<feature type="region of interest" description="Disordered" evidence="1">
    <location>
        <begin position="113"/>
        <end position="136"/>
    </location>
</feature>
<protein>
    <submittedName>
        <fullName evidence="2">Uncharacterized protein</fullName>
    </submittedName>
</protein>
<sequence length="212" mass="22867">MTSPTKANVSLSTQPTAPAIIVFGTDDTGKPHASTFGIDQRHDAIRAAGLMGFQALAVEGDALIALAKLIPAGKVFSSGKGFVPFVKREVGEQLQQFAQDHPDQLITVPVPVASETDTSPDQGTSDKPTVATSAEQPKDWIDIKVGSRVLAVDDPDDGWWEAIVQHVHESGTQGHPCPMFTLLWEAFPDDGRFVRRFDQVALIHPAFNEVDT</sequence>
<organism evidence="2 3">
    <name type="scientific">Pseudosulfitobacter pseudonitzschiae</name>
    <dbReference type="NCBI Taxonomy" id="1402135"/>
    <lineage>
        <taxon>Bacteria</taxon>
        <taxon>Pseudomonadati</taxon>
        <taxon>Pseudomonadota</taxon>
        <taxon>Alphaproteobacteria</taxon>
        <taxon>Rhodobacterales</taxon>
        <taxon>Roseobacteraceae</taxon>
        <taxon>Pseudosulfitobacter</taxon>
    </lineage>
</organism>
<dbReference type="AlphaFoldDB" id="A0A9Q2NKZ9"/>
<evidence type="ECO:0000256" key="1">
    <source>
        <dbReference type="SAM" id="MobiDB-lite"/>
    </source>
</evidence>
<dbReference type="Proteomes" id="UP000809337">
    <property type="component" value="Unassembled WGS sequence"/>
</dbReference>